<evidence type="ECO:0000256" key="2">
    <source>
        <dbReference type="SAM" id="SignalP"/>
    </source>
</evidence>
<feature type="compositionally biased region" description="Basic and acidic residues" evidence="1">
    <location>
        <begin position="60"/>
        <end position="70"/>
    </location>
</feature>
<evidence type="ECO:0000313" key="4">
    <source>
        <dbReference type="Proteomes" id="UP000823790"/>
    </source>
</evidence>
<dbReference type="Proteomes" id="UP000823790">
    <property type="component" value="Unassembled WGS sequence"/>
</dbReference>
<accession>A0ABS4DK71</accession>
<feature type="signal peptide" evidence="2">
    <location>
        <begin position="1"/>
        <end position="19"/>
    </location>
</feature>
<dbReference type="EMBL" id="JAGJRS010000009">
    <property type="protein sequence ID" value="MBP1473454.1"/>
    <property type="molecule type" value="Genomic_DNA"/>
</dbReference>
<keyword evidence="2" id="KW-0732">Signal</keyword>
<protein>
    <submittedName>
        <fullName evidence="3">Uncharacterized protein</fullName>
    </submittedName>
</protein>
<gene>
    <name evidence="3" type="ORF">J7I44_04035</name>
</gene>
<feature type="chain" id="PRO_5045913688" evidence="2">
    <location>
        <begin position="20"/>
        <end position="111"/>
    </location>
</feature>
<proteinExistence type="predicted"/>
<reference evidence="3 4" key="1">
    <citation type="submission" date="2021-04" db="EMBL/GenBank/DDBJ databases">
        <authorList>
            <person name="Huq M.A."/>
        </authorList>
    </citation>
    <scope>NUCLEOTIDE SEQUENCE [LARGE SCALE GENOMIC DNA]</scope>
    <source>
        <strain evidence="3 4">MAH-13</strain>
    </source>
</reference>
<keyword evidence="4" id="KW-1185">Reference proteome</keyword>
<name>A0ABS4DK71_9GAMM</name>
<organism evidence="3 4">
    <name type="scientific">Frateuria flava</name>
    <dbReference type="NCBI Taxonomy" id="2821489"/>
    <lineage>
        <taxon>Bacteria</taxon>
        <taxon>Pseudomonadati</taxon>
        <taxon>Pseudomonadota</taxon>
        <taxon>Gammaproteobacteria</taxon>
        <taxon>Lysobacterales</taxon>
        <taxon>Rhodanobacteraceae</taxon>
        <taxon>Frateuria</taxon>
    </lineage>
</organism>
<evidence type="ECO:0000313" key="3">
    <source>
        <dbReference type="EMBL" id="MBP1473454.1"/>
    </source>
</evidence>
<dbReference type="RefSeq" id="WP_209616171.1">
    <property type="nucleotide sequence ID" value="NZ_JAGJRS010000009.1"/>
</dbReference>
<feature type="region of interest" description="Disordered" evidence="1">
    <location>
        <begin position="43"/>
        <end position="111"/>
    </location>
</feature>
<evidence type="ECO:0000256" key="1">
    <source>
        <dbReference type="SAM" id="MobiDB-lite"/>
    </source>
</evidence>
<sequence length="111" mass="11306">MRIQVIVLASLLAAAAAHAQSAPSATGASDRWTAPAPASTVSYRDANALPGTDAKASPFKFKERGNHDPRLPGNAAQTHSGKAGVGTMGNMDANGRPSVSCPQTPMDPACH</sequence>
<comment type="caution">
    <text evidence="3">The sequence shown here is derived from an EMBL/GenBank/DDBJ whole genome shotgun (WGS) entry which is preliminary data.</text>
</comment>